<evidence type="ECO:0000313" key="3">
    <source>
        <dbReference type="Proteomes" id="UP000177953"/>
    </source>
</evidence>
<comment type="caution">
    <text evidence="2">The sequence shown here is derived from an EMBL/GenBank/DDBJ whole genome shotgun (WGS) entry which is preliminary data.</text>
</comment>
<dbReference type="Gene3D" id="3.30.2310.20">
    <property type="entry name" value="RelE-like"/>
    <property type="match status" value="1"/>
</dbReference>
<keyword evidence="1" id="KW-1277">Toxin-antitoxin system</keyword>
<evidence type="ECO:0000313" key="2">
    <source>
        <dbReference type="EMBL" id="OGH69455.1"/>
    </source>
</evidence>
<protein>
    <recommendedName>
        <fullName evidence="4">Plasmid stabilization protein</fullName>
    </recommendedName>
</protein>
<accession>A0A1F6MCW1</accession>
<dbReference type="AlphaFoldDB" id="A0A1F6MCW1"/>
<dbReference type="EMBL" id="MFPU01000040">
    <property type="protein sequence ID" value="OGH69455.1"/>
    <property type="molecule type" value="Genomic_DNA"/>
</dbReference>
<proteinExistence type="predicted"/>
<dbReference type="NCBIfam" id="TIGR02385">
    <property type="entry name" value="RelE_StbE"/>
    <property type="match status" value="1"/>
</dbReference>
<dbReference type="InterPro" id="IPR007712">
    <property type="entry name" value="RelE/ParE_toxin"/>
</dbReference>
<name>A0A1F6MCW1_9BACT</name>
<dbReference type="InterPro" id="IPR035093">
    <property type="entry name" value="RelE/ParE_toxin_dom_sf"/>
</dbReference>
<reference evidence="2 3" key="1">
    <citation type="journal article" date="2016" name="Nat. Commun.">
        <title>Thousands of microbial genomes shed light on interconnected biogeochemical processes in an aquifer system.</title>
        <authorList>
            <person name="Anantharaman K."/>
            <person name="Brown C.T."/>
            <person name="Hug L.A."/>
            <person name="Sharon I."/>
            <person name="Castelle C.J."/>
            <person name="Probst A.J."/>
            <person name="Thomas B.C."/>
            <person name="Singh A."/>
            <person name="Wilkins M.J."/>
            <person name="Karaoz U."/>
            <person name="Brodie E.L."/>
            <person name="Williams K.H."/>
            <person name="Hubbard S.S."/>
            <person name="Banfield J.F."/>
        </authorList>
    </citation>
    <scope>NUCLEOTIDE SEQUENCE [LARGE SCALE GENOMIC DNA]</scope>
</reference>
<dbReference type="SUPFAM" id="SSF143011">
    <property type="entry name" value="RelE-like"/>
    <property type="match status" value="1"/>
</dbReference>
<sequence>MIVTEIFYSSKFVAELKKLSKELVILAAKKEKIFKTNPLHPSLRLHALHGKLAGLWSISIAGGYRIIFERQPNGDILFISVGKHDIYRNL</sequence>
<evidence type="ECO:0000256" key="1">
    <source>
        <dbReference type="ARBA" id="ARBA00022649"/>
    </source>
</evidence>
<dbReference type="Proteomes" id="UP000177953">
    <property type="component" value="Unassembled WGS sequence"/>
</dbReference>
<gene>
    <name evidence="2" type="ORF">A2754_00885</name>
</gene>
<organism evidence="2 3">
    <name type="scientific">Candidatus Magasanikbacteria bacterium RIFCSPHIGHO2_01_FULL_47_8</name>
    <dbReference type="NCBI Taxonomy" id="1798673"/>
    <lineage>
        <taxon>Bacteria</taxon>
        <taxon>Candidatus Magasanikiibacteriota</taxon>
    </lineage>
</organism>
<evidence type="ECO:0008006" key="4">
    <source>
        <dbReference type="Google" id="ProtNLM"/>
    </source>
</evidence>